<name>U1HH43_ENDPU</name>
<dbReference type="EMBL" id="KE721540">
    <property type="protein sequence ID" value="ERF68144.1"/>
    <property type="molecule type" value="Genomic_DNA"/>
</dbReference>
<evidence type="ECO:0000256" key="4">
    <source>
        <dbReference type="ARBA" id="ARBA00023242"/>
    </source>
</evidence>
<dbReference type="InterPro" id="IPR004875">
    <property type="entry name" value="DDE_SF_endonuclease_dom"/>
</dbReference>
<reference evidence="8" key="1">
    <citation type="journal article" date="2014" name="BMC Genomics">
        <title>Genome characteristics reveal the impact of lichenization on lichen-forming fungus Endocarpon pusillum Hedwig (Verrucariales, Ascomycota).</title>
        <authorList>
            <person name="Wang Y.-Y."/>
            <person name="Liu B."/>
            <person name="Zhang X.-Y."/>
            <person name="Zhou Q.-M."/>
            <person name="Zhang T."/>
            <person name="Li H."/>
            <person name="Yu Y.-F."/>
            <person name="Zhang X.-L."/>
            <person name="Hao X.-Y."/>
            <person name="Wang M."/>
            <person name="Wang L."/>
            <person name="Wei J.-C."/>
        </authorList>
    </citation>
    <scope>NUCLEOTIDE SEQUENCE [LARGE SCALE GENOMIC DNA]</scope>
    <source>
        <strain evidence="8">Z07020 / HMAS-L-300199</strain>
    </source>
</reference>
<sequence length="1508" mass="170568">MASNQEQLIQQALNDLDIGAEKSIRKVAAKYRVSKTTVAYRRRGRNPRTQANRRTQRLSLEEEKTLIQWIRDLQRQNLCPNYPRIRSFVYEILRNRGDSRPLGKNYVSRFISRHSELRTSRSRAMDIKRLSALDPTVIESFFSEFEQLRSQYGVEIENIWNMDETGFQMGQTTSNFVAYDASIGRPVAPQPDNTQWVTIIECISYHRALKPYLIFCGKAPELHMFPAIDELPDIIWAFSLKGWTDNELGIDWLRRIFIPQRPIGKHSILILDGHDSHSTGLFQYLCLQNDIHPLYLPAHASHKLQPLDLGPFSPLKAAYGQLVQRFALTGLATLNRRVFTKLYIEARQTTFTERNIRAGWHRTGIWPLNKQKLLNDPEIRNFGRTTPEYQPPATSDGLYSTPKQSDNLRALIRQIEAKTTPQTRRAVRKLGHSAIQEHTGAQLLRTQLRELRQLALKQELTKRSKRIQKETKQRSWNLEQVRAALAPKKVHFVRKEGGEKRILRYDIEMASKRRRDVATLDTQLIEIYDDLANEHEEIRLRAAHTLLSKFASLDSNSEQKIKTILQRLFRGLCSSRKAARLGFSIALTEFLAQIFQSPVEQPGLARSDILDILDKQTSPEGSTSGQDERDHYFGRVFGAEAIVKSCILFRPHPSLPLWRDLLQFSCDLALKKPWLRQECGWLLFTSLSYLRASSLDAEFAVAIIESLKANSLVRTPEGVAIWLEIETCFADATLPKGVWKHRDPLCKGEAALLSDVMKHAKAKQLTDSGESATSQGAATWSQQLHFSWDVILSNLFLPADQNAKVSSKRITFAQFWTDVVDKSLLLPSSSPERKHWGLLLLAKAVATSPSEYLKNIFTPNTALVWAHHLGMDERYLHRSAKKAVQALQARANRDPSIVSPAIQGLVLTASGLYNFDTITKTKTIVKLLSVADLSSLEDLVPAVCEVIEQTEATDEKQADAKRRSFADILVSICARTVVLVNGKNEDPNPVAEMVLDTLIGLAYSNKSLRPGCRMFKPLPSFECRKYLRSRIKTCLDQSSQHRAMKLWLLRHTIHRLKDVHEQADHEHAIVEFDEKTEKIVEKAWKRLRKVAKTTSEASIQSSKAPATELLEMLYGLAILQVYDGDTDAPGILQDLNDYQHSLRRHSSDHNQTGDSDPMLEILLSFASKPLRFFHQAGLQAFQAFSSQISRQGLQSLIRVLETKESSSGTQDIFDFDEGANHPLGDVEHDQSNGHISSSTTSDAELLDSDVEQISAKSSSIGEGSDEGIEDDQAELEAFDAKLAAALGTRKGRDDVDAEDTEGSDEDMYEEDMDEQEMEALDEKLAEVFRAQKPTTNKKQERKDTKEAVINFKRRVLDLVEVYLKEEQLNPLALDLVLPLIRTARTTSAKQISNRAHDVLQGFYSRCKGSNVPVIDDGGGAVNEVLTYLKLVHEEAGRDNSGAHAAACSRASILLVKVLMKAQVNVGMMVDVYAETRKRQLLDPNCMVQPIFFTEWNNWCVTARDQLAS</sequence>
<feature type="domain" description="HTH CENPB-type" evidence="6">
    <location>
        <begin position="50"/>
        <end position="120"/>
    </location>
</feature>
<dbReference type="InterPro" id="IPR006600">
    <property type="entry name" value="HTH_CenpB_DNA-bd_dom"/>
</dbReference>
<evidence type="ECO:0000313" key="7">
    <source>
        <dbReference type="EMBL" id="ERF68144.1"/>
    </source>
</evidence>
<dbReference type="PANTHER" id="PTHR13213:SF2">
    <property type="entry name" value="MYB-BINDING PROTEIN 1A"/>
    <property type="match status" value="1"/>
</dbReference>
<dbReference type="PROSITE" id="PS51253">
    <property type="entry name" value="HTH_CENPB"/>
    <property type="match status" value="1"/>
</dbReference>
<dbReference type="SMART" id="SM00674">
    <property type="entry name" value="CENPB"/>
    <property type="match status" value="1"/>
</dbReference>
<dbReference type="Pfam" id="PF04931">
    <property type="entry name" value="DNA_pol_phi"/>
    <property type="match status" value="1"/>
</dbReference>
<accession>U1HH43</accession>
<dbReference type="Proteomes" id="UP000019373">
    <property type="component" value="Unassembled WGS sequence"/>
</dbReference>
<dbReference type="GO" id="GO:0006355">
    <property type="term" value="P:regulation of DNA-templated transcription"/>
    <property type="evidence" value="ECO:0007669"/>
    <property type="project" value="InterPro"/>
</dbReference>
<dbReference type="GO" id="GO:0000182">
    <property type="term" value="F:rDNA binding"/>
    <property type="evidence" value="ECO:0007669"/>
    <property type="project" value="TreeGrafter"/>
</dbReference>
<feature type="region of interest" description="Disordered" evidence="5">
    <location>
        <begin position="383"/>
        <end position="402"/>
    </location>
</feature>
<protein>
    <recommendedName>
        <fullName evidence="6">HTH CENPB-type domain-containing protein</fullName>
    </recommendedName>
</protein>
<gene>
    <name evidence="7" type="ORF">EPUS_08210</name>
</gene>
<feature type="region of interest" description="Disordered" evidence="5">
    <location>
        <begin position="1208"/>
        <end position="1243"/>
    </location>
</feature>
<comment type="subcellular location">
    <subcellularLocation>
        <location evidence="1">Nucleus</location>
    </subcellularLocation>
</comment>
<keyword evidence="3" id="KW-0238">DNA-binding</keyword>
<dbReference type="RefSeq" id="XP_007806209.1">
    <property type="nucleotide sequence ID" value="XM_007808018.1"/>
</dbReference>
<dbReference type="Pfam" id="PF03184">
    <property type="entry name" value="DDE_1"/>
    <property type="match status" value="1"/>
</dbReference>
<evidence type="ECO:0000256" key="5">
    <source>
        <dbReference type="SAM" id="MobiDB-lite"/>
    </source>
</evidence>
<dbReference type="eggNOG" id="KOG3105">
    <property type="taxonomic scope" value="Eukaryota"/>
</dbReference>
<dbReference type="Pfam" id="PF03221">
    <property type="entry name" value="HTH_Tnp_Tc5"/>
    <property type="match status" value="1"/>
</dbReference>
<dbReference type="InterPro" id="IPR007015">
    <property type="entry name" value="DNA_pol_V/MYBBP1A"/>
</dbReference>
<feature type="compositionally biased region" description="Polar residues" evidence="5">
    <location>
        <begin position="1232"/>
        <end position="1242"/>
    </location>
</feature>
<evidence type="ECO:0000256" key="2">
    <source>
        <dbReference type="ARBA" id="ARBA00006809"/>
    </source>
</evidence>
<proteinExistence type="inferred from homology"/>
<dbReference type="SUPFAM" id="SSF48371">
    <property type="entry name" value="ARM repeat"/>
    <property type="match status" value="1"/>
</dbReference>
<evidence type="ECO:0000256" key="3">
    <source>
        <dbReference type="ARBA" id="ARBA00023125"/>
    </source>
</evidence>
<dbReference type="HOGENOM" id="CLU_248328_0_0_1"/>
<dbReference type="GO" id="GO:0005730">
    <property type="term" value="C:nucleolus"/>
    <property type="evidence" value="ECO:0007669"/>
    <property type="project" value="InterPro"/>
</dbReference>
<dbReference type="eggNOG" id="KOG1926">
    <property type="taxonomic scope" value="Eukaryota"/>
</dbReference>
<evidence type="ECO:0000313" key="8">
    <source>
        <dbReference type="Proteomes" id="UP000019373"/>
    </source>
</evidence>
<dbReference type="InterPro" id="IPR036397">
    <property type="entry name" value="RNaseH_sf"/>
</dbReference>
<evidence type="ECO:0000256" key="1">
    <source>
        <dbReference type="ARBA" id="ARBA00004123"/>
    </source>
</evidence>
<dbReference type="OrthoDB" id="342531at2759"/>
<keyword evidence="4" id="KW-0539">Nucleus</keyword>
<dbReference type="GeneID" id="19243061"/>
<organism evidence="7 8">
    <name type="scientific">Endocarpon pusillum (strain Z07020 / HMAS-L-300199)</name>
    <name type="common">Lichen-forming fungus</name>
    <dbReference type="NCBI Taxonomy" id="1263415"/>
    <lineage>
        <taxon>Eukaryota</taxon>
        <taxon>Fungi</taxon>
        <taxon>Dikarya</taxon>
        <taxon>Ascomycota</taxon>
        <taxon>Pezizomycotina</taxon>
        <taxon>Eurotiomycetes</taxon>
        <taxon>Chaetothyriomycetidae</taxon>
        <taxon>Verrucariales</taxon>
        <taxon>Verrucariaceae</taxon>
        <taxon>Endocarpon</taxon>
    </lineage>
</organism>
<feature type="region of interest" description="Disordered" evidence="5">
    <location>
        <begin position="1289"/>
        <end position="1310"/>
    </location>
</feature>
<keyword evidence="8" id="KW-1185">Reference proteome</keyword>
<dbReference type="PANTHER" id="PTHR13213">
    <property type="entry name" value="MYB-BINDING PROTEIN 1A FAMILY MEMBER"/>
    <property type="match status" value="1"/>
</dbReference>
<feature type="compositionally biased region" description="Acidic residues" evidence="5">
    <location>
        <begin position="1295"/>
        <end position="1310"/>
    </location>
</feature>
<comment type="similarity">
    <text evidence="2">Belongs to the MYBBP1A family.</text>
</comment>
<dbReference type="Gene3D" id="3.30.420.10">
    <property type="entry name" value="Ribonuclease H-like superfamily/Ribonuclease H"/>
    <property type="match status" value="1"/>
</dbReference>
<evidence type="ECO:0000259" key="6">
    <source>
        <dbReference type="PROSITE" id="PS51253"/>
    </source>
</evidence>
<dbReference type="InterPro" id="IPR016024">
    <property type="entry name" value="ARM-type_fold"/>
</dbReference>